<sequence>MYLSVQCGYSEQFLLLSAVKRSYSLLDSTTEEVLIPDCISRELKMALEQHHLSLTENFNGLPRYYGVFILILYLYSHRVDIPVIIMGETGCGKTKLIEFMSKLQVPTALKEDIETMIIVKIHGGTTEEDIIRKVEEGQELALQNQQICQDYAASFKSERVPSVYTILFLDEANTTEAIGLVKEILCDGRMRGRPLDKTSGLKIIAACNPYRRHTPDMIEKLKRAGLGYNVSQEDTKDKFGQIPMRHLVYRVQALPQSLLPLVWDFGTLDSGPIRTVDEHRPGSSVELIYIQRMIVKFNSNGRKNGGLNFGFLTSRVAIVLNITQSFMRQQKDECSFVSLRDIQRVLEVSRWFYSQRDHLFAAMDDLHDKRATGLAMEVPDGGDLDEEELLAAQQEREDRLEKMKRNYAVRSMVLALGVCYFARLEENTRRRYAEAIREAIQEMMGIRWAAPDPARYVMDEIEICQDVFIDAVVDNSVHKNIAKNKALKENVFMMIVCIENRIPLFLVGKPGSSKSLSKAMVVDAMKGPSSKHDLFKRLKRSYMSAFQCSRHATPAGIAGVFKHCAKFQKGQDLDTFVSVVVLDEVGLAEDSENMPLKTLHPLLEDGCEDSSITPEPYMKCAFVGISNWALDPAKMNRGIFVQRGTPQDRELQDIAGEICRPSAAGSVIRPRLGVVQSDFISQLARGYLDICAAQKPLARDLTEFFGLRDFYSLMKMVISFATKAGPLNKNQLEHSIKRNFGGFDSNLFDPMTIFRQHCGASMERLPDSPDGKPPINSLGLIKSSLSGEDTALKGLESRYLLILTENLSVLSIIMDEFSTHNQQPEVVFGSKFRDDLSYTQICHNIYRIKTCMDMGKPVILLNLDDLYESLYDALNQYFSTWGDRKFVDLGLGTHRVKAFVDDNFRLVVIADKNKVHSQFPIPLINRLEKHYISATSLLNTQQHTVKERIENWATQFVTPQRRLQMNMCPFDCDGCGEPLDQPYKLPCLQHYVGPCCREKMFSEDMASECPVTSCRARVSPEFEWNIDKAALINRQYFEKSTTETAFIGYSSETTALTIRQATDEIKSRGRLETADSPPTQQSMLVDSELSDDEDMAVDGDVEEFWEQVFERAKFHLLQCATGESVLRLDKTMLEFEAKKIQSMYMTEQYHETLQQYLTHLMSAESDSSVYIQVTSFAELMVDEDEERLGHNLILSGHPTDIVRVFLKNYLKEDQFTEDIRRFYTTPSIKAKLLIVQCEAADENTELLDSVRYIIQRESSGASVNTFTVLLLSLHRGHKFTGYQGGKWKCIHIDDPRSPQILLPSLNSCLELTPSQIIQQLIDQSKGSEIDEANGSTLQFIMQCLPAAVSVINSGQIYDRVGTLRDLLGTNQQFVLVFLTHIQKLLEDQEQYVAHAGHWVKSDAAKASNMKQSETLRHALEDALERAFVPALAAVISFIDVRQNLLILSQSADFHSLWLQIFIECHKLGLNFEAIAGNSDSAQPQSKLPRSYQMRKAGEGQQGFTMQFPFSWIVKDTLDKFFSAVVESGRIPEVDTIIKQFRLTPIGKVVTNAIANRPNLTNIILEAYITDYVFMAHPCLNNYEHKAVGHSLRKEIHRRGYQNLSMVHIHKVYRDMKPIMSNLSAVVKLISLIDISLLPSLVTEIEKAEEASDLVAVDCLIKSLKDVKVYQITQEPEKWVDSVDVCKSAINQTLATTNSSPETVQRSRTSWVLLELKKLYVEHVIVPSPVDQNNKRSSHKLMFFLKKVTSPHFQTFAGFEQVVLSLQETIRDGIRKLYPKCPTKCPSCENSLDSPVRLPCNHILCSLCVAEQKLCGQENCGQPIPPNYVYDAAEDDISEESLLEFSQLRLRLNKFFMYFVSEMVFSSTPDEQVLQWLVNRVTFRQGTREFSVFNSSEVIDPKPVLRSFLLKLLLKCEQSDTVYQYLDQIINSWSGDNVTSQVQTMVLVMDCHKDVLERQHNIKELAGLLLDASCRFISRPVTAPTVDMLIGLAGLQSVLSQAVDYLTSQSECFTSTLKNLEDALKHFLLTALRINNLQPSYMIVRQLFHTAGESYMKDLINTRQNYLIAENIKSGLESFTIPDVLAVYGGETYRRLKAQIDLVITQSGDEQAIDHCVTDLGGRS</sequence>
<dbReference type="GO" id="GO:0004842">
    <property type="term" value="F:ubiquitin-protein transferase activity"/>
    <property type="evidence" value="ECO:0007669"/>
    <property type="project" value="InterPro"/>
</dbReference>
<dbReference type="GO" id="GO:0005524">
    <property type="term" value="F:ATP binding"/>
    <property type="evidence" value="ECO:0007669"/>
    <property type="project" value="InterPro"/>
</dbReference>
<dbReference type="PANTHER" id="PTHR22605:SF16">
    <property type="entry name" value="E3 UBIQUITIN-PROTEIN LIGASE RNF213"/>
    <property type="match status" value="1"/>
</dbReference>
<protein>
    <recommendedName>
        <fullName evidence="4">ATPase dynein-related AAA domain-containing protein</fullName>
    </recommendedName>
</protein>
<dbReference type="EMBL" id="VXIV02001535">
    <property type="protein sequence ID" value="KAF6032077.1"/>
    <property type="molecule type" value="Genomic_DNA"/>
</dbReference>
<evidence type="ECO:0000313" key="6">
    <source>
        <dbReference type="Proteomes" id="UP000593567"/>
    </source>
</evidence>
<dbReference type="PROSITE" id="PS00518">
    <property type="entry name" value="ZF_RING_1"/>
    <property type="match status" value="1"/>
</dbReference>
<organism evidence="5 6">
    <name type="scientific">Bugula neritina</name>
    <name type="common">Brown bryozoan</name>
    <name type="synonym">Sertularia neritina</name>
    <dbReference type="NCBI Taxonomy" id="10212"/>
    <lineage>
        <taxon>Eukaryota</taxon>
        <taxon>Metazoa</taxon>
        <taxon>Spiralia</taxon>
        <taxon>Lophotrochozoa</taxon>
        <taxon>Bryozoa</taxon>
        <taxon>Gymnolaemata</taxon>
        <taxon>Cheilostomatida</taxon>
        <taxon>Flustrina</taxon>
        <taxon>Buguloidea</taxon>
        <taxon>Bugulidae</taxon>
        <taxon>Bugula</taxon>
    </lineage>
</organism>
<keyword evidence="1" id="KW-0479">Metal-binding</keyword>
<dbReference type="InterPro" id="IPR031248">
    <property type="entry name" value="RNF213"/>
</dbReference>
<evidence type="ECO:0000259" key="4">
    <source>
        <dbReference type="Pfam" id="PF07728"/>
    </source>
</evidence>
<dbReference type="InterPro" id="IPR027417">
    <property type="entry name" value="P-loop_NTPase"/>
</dbReference>
<keyword evidence="2" id="KW-0863">Zinc-finger</keyword>
<dbReference type="InterPro" id="IPR011704">
    <property type="entry name" value="ATPase_dyneun-rel_AAA"/>
</dbReference>
<dbReference type="Proteomes" id="UP000593567">
    <property type="component" value="Unassembled WGS sequence"/>
</dbReference>
<dbReference type="OrthoDB" id="2423195at2759"/>
<dbReference type="GO" id="GO:0016887">
    <property type="term" value="F:ATP hydrolysis activity"/>
    <property type="evidence" value="ECO:0007669"/>
    <property type="project" value="InterPro"/>
</dbReference>
<evidence type="ECO:0000313" key="5">
    <source>
        <dbReference type="EMBL" id="KAF6032077.1"/>
    </source>
</evidence>
<dbReference type="Gene3D" id="3.40.50.300">
    <property type="entry name" value="P-loop containing nucleotide triphosphate hydrolases"/>
    <property type="match status" value="1"/>
</dbReference>
<comment type="caution">
    <text evidence="5">The sequence shown here is derived from an EMBL/GenBank/DDBJ whole genome shotgun (WGS) entry which is preliminary data.</text>
</comment>
<keyword evidence="3" id="KW-0862">Zinc</keyword>
<keyword evidence="6" id="KW-1185">Reference proteome</keyword>
<dbReference type="Pfam" id="PF07728">
    <property type="entry name" value="AAA_5"/>
    <property type="match status" value="1"/>
</dbReference>
<name>A0A7J7K1J8_BUGNE</name>
<dbReference type="InterPro" id="IPR017907">
    <property type="entry name" value="Znf_RING_CS"/>
</dbReference>
<dbReference type="SUPFAM" id="SSF52540">
    <property type="entry name" value="P-loop containing nucleoside triphosphate hydrolases"/>
    <property type="match status" value="2"/>
</dbReference>
<evidence type="ECO:0000256" key="2">
    <source>
        <dbReference type="ARBA" id="ARBA00022771"/>
    </source>
</evidence>
<accession>A0A7J7K1J8</accession>
<feature type="domain" description="ATPase dynein-related AAA" evidence="4">
    <location>
        <begin position="82"/>
        <end position="222"/>
    </location>
</feature>
<reference evidence="5" key="1">
    <citation type="submission" date="2020-06" db="EMBL/GenBank/DDBJ databases">
        <title>Draft genome of Bugula neritina, a colonial animal packing powerful symbionts and potential medicines.</title>
        <authorList>
            <person name="Rayko M."/>
        </authorList>
    </citation>
    <scope>NUCLEOTIDE SEQUENCE [LARGE SCALE GENOMIC DNA]</scope>
    <source>
        <strain evidence="5">Kwan_BN1</strain>
    </source>
</reference>
<dbReference type="GO" id="GO:0008270">
    <property type="term" value="F:zinc ion binding"/>
    <property type="evidence" value="ECO:0007669"/>
    <property type="project" value="UniProtKB-KW"/>
</dbReference>
<gene>
    <name evidence="5" type="ORF">EB796_009577</name>
</gene>
<proteinExistence type="predicted"/>
<dbReference type="PANTHER" id="PTHR22605">
    <property type="entry name" value="RZ-TYPE DOMAIN-CONTAINING PROTEIN"/>
    <property type="match status" value="1"/>
</dbReference>
<evidence type="ECO:0000256" key="3">
    <source>
        <dbReference type="ARBA" id="ARBA00022833"/>
    </source>
</evidence>
<evidence type="ECO:0000256" key="1">
    <source>
        <dbReference type="ARBA" id="ARBA00022723"/>
    </source>
</evidence>